<dbReference type="InterPro" id="IPR004000">
    <property type="entry name" value="Actin"/>
</dbReference>
<keyword evidence="8" id="KW-0804">Transcription</keyword>
<dbReference type="KEGG" id="ela:UCREL1_7421"/>
<proteinExistence type="inferred from homology"/>
<evidence type="ECO:0000256" key="1">
    <source>
        <dbReference type="ARBA" id="ARBA00004123"/>
    </source>
</evidence>
<evidence type="ECO:0000256" key="9">
    <source>
        <dbReference type="ARBA" id="ARBA00023242"/>
    </source>
</evidence>
<keyword evidence="11" id="KW-1185">Reference proteome</keyword>
<evidence type="ECO:0000256" key="4">
    <source>
        <dbReference type="ARBA" id="ARBA00022490"/>
    </source>
</evidence>
<sequence>MYEVELQYVRKREEITVIMAPRKPKVQQPSPPTRTLVLDNGAYTIKAGFVNHHHHHDDNDSTVDQPRAIPNCIARDRDRKTYVGTELEKCKDFGEIVFRRPVEKGFIVNWEAQKEIWEREFFDHKAPQRCDPSETRLVLAEHPNSLPVLQTNCDQMVFEEFGFASYYRGNGPSFNAYHDIQGIFRTPRDPNAVAQLPAEIILLIDSGYSHTTVSPILNGRPIQPAVRRLDVGGKLMTNYLTRLLSLRHYDMRNDTHIVNEMKETACYVSLDFSSDLEKTWKGTRGEKRESYLNGGGIAKDYVLPDFHTRSTGIVRDYDPSRASRAKKLAVGESSEDIITLRNERFVIPELLFHPSDVGLRQPGVADLVLQSLQGLPVGLWPALLANVVVVGGNSLFDGFVQRLQQEIVQRVPDDCIVRVARPANPVNSTWQGGANLAKHEHMGSLAVTKQEYDEYGAAWLARKFAGLEV</sequence>
<evidence type="ECO:0000256" key="7">
    <source>
        <dbReference type="ARBA" id="ARBA00023159"/>
    </source>
</evidence>
<keyword evidence="6" id="KW-0805">Transcription regulation</keyword>
<keyword evidence="7" id="KW-0010">Activator</keyword>
<dbReference type="OMA" id="FFEEYEC"/>
<dbReference type="GO" id="GO:0006338">
    <property type="term" value="P:chromatin remodeling"/>
    <property type="evidence" value="ECO:0007669"/>
    <property type="project" value="EnsemblFungi"/>
</dbReference>
<dbReference type="OrthoDB" id="6220758at2759"/>
<keyword evidence="5" id="KW-0156">Chromatin regulator</keyword>
<dbReference type="PANTHER" id="PTHR11937">
    <property type="entry name" value="ACTIN"/>
    <property type="match status" value="1"/>
</dbReference>
<evidence type="ECO:0000256" key="8">
    <source>
        <dbReference type="ARBA" id="ARBA00023163"/>
    </source>
</evidence>
<dbReference type="GO" id="GO:0000812">
    <property type="term" value="C:Swr1 complex"/>
    <property type="evidence" value="ECO:0007669"/>
    <property type="project" value="EnsemblFungi"/>
</dbReference>
<dbReference type="SMART" id="SM00268">
    <property type="entry name" value="ACTIN"/>
    <property type="match status" value="1"/>
</dbReference>
<dbReference type="CDD" id="cd10210">
    <property type="entry name" value="ASKHA_NBD_Arp6"/>
    <property type="match status" value="1"/>
</dbReference>
<dbReference type="HOGENOM" id="CLU_027965_1_1_1"/>
<comment type="subcellular location">
    <subcellularLocation>
        <location evidence="2">Cytoplasm</location>
    </subcellularLocation>
    <subcellularLocation>
        <location evidence="1">Nucleus</location>
    </subcellularLocation>
</comment>
<dbReference type="FunFam" id="3.90.640.10:FF:000040">
    <property type="entry name" value="Actin-like protein ARP6"/>
    <property type="match status" value="1"/>
</dbReference>
<dbReference type="AlphaFoldDB" id="M7TFX3"/>
<reference evidence="11" key="1">
    <citation type="journal article" date="2013" name="Genome Announc.">
        <title>Draft genome sequence of the grapevine dieback fungus Eutypa lata UCR-EL1.</title>
        <authorList>
            <person name="Blanco-Ulate B."/>
            <person name="Rolshausen P.E."/>
            <person name="Cantu D."/>
        </authorList>
    </citation>
    <scope>NUCLEOTIDE SEQUENCE [LARGE SCALE GENOMIC DNA]</scope>
    <source>
        <strain evidence="11">UCR-EL1</strain>
    </source>
</reference>
<accession>M7TFX3</accession>
<gene>
    <name evidence="10" type="ORF">UCREL1_7421</name>
</gene>
<evidence type="ECO:0000313" key="10">
    <source>
        <dbReference type="EMBL" id="EMR65600.1"/>
    </source>
</evidence>
<dbReference type="Proteomes" id="UP000012174">
    <property type="component" value="Unassembled WGS sequence"/>
</dbReference>
<protein>
    <submittedName>
        <fullName evidence="10">Putative actin-like protein arp-6 protein</fullName>
    </submittedName>
</protein>
<dbReference type="SUPFAM" id="SSF53067">
    <property type="entry name" value="Actin-like ATPase domain"/>
    <property type="match status" value="2"/>
</dbReference>
<dbReference type="Pfam" id="PF00022">
    <property type="entry name" value="Actin"/>
    <property type="match status" value="1"/>
</dbReference>
<organism evidence="10 11">
    <name type="scientific">Eutypa lata (strain UCR-EL1)</name>
    <name type="common">Grapevine dieback disease fungus</name>
    <name type="synonym">Eutypa armeniacae</name>
    <dbReference type="NCBI Taxonomy" id="1287681"/>
    <lineage>
        <taxon>Eukaryota</taxon>
        <taxon>Fungi</taxon>
        <taxon>Dikarya</taxon>
        <taxon>Ascomycota</taxon>
        <taxon>Pezizomycotina</taxon>
        <taxon>Sordariomycetes</taxon>
        <taxon>Xylariomycetidae</taxon>
        <taxon>Xylariales</taxon>
        <taxon>Diatrypaceae</taxon>
        <taxon>Eutypa</taxon>
    </lineage>
</organism>
<keyword evidence="4" id="KW-0963">Cytoplasm</keyword>
<dbReference type="GO" id="GO:0005737">
    <property type="term" value="C:cytoplasm"/>
    <property type="evidence" value="ECO:0007669"/>
    <property type="project" value="UniProtKB-SubCell"/>
</dbReference>
<dbReference type="Gene3D" id="3.30.420.40">
    <property type="match status" value="2"/>
</dbReference>
<comment type="similarity">
    <text evidence="3">Belongs to the actin family. ARP6 subfamily.</text>
</comment>
<dbReference type="STRING" id="1287681.M7TFX3"/>
<dbReference type="eggNOG" id="KOG0680">
    <property type="taxonomic scope" value="Eukaryota"/>
</dbReference>
<evidence type="ECO:0000256" key="3">
    <source>
        <dbReference type="ARBA" id="ARBA00005665"/>
    </source>
</evidence>
<dbReference type="Gene3D" id="3.90.640.10">
    <property type="entry name" value="Actin, Chain A, domain 4"/>
    <property type="match status" value="1"/>
</dbReference>
<evidence type="ECO:0000256" key="6">
    <source>
        <dbReference type="ARBA" id="ARBA00023015"/>
    </source>
</evidence>
<evidence type="ECO:0000256" key="2">
    <source>
        <dbReference type="ARBA" id="ARBA00004496"/>
    </source>
</evidence>
<keyword evidence="9" id="KW-0539">Nucleus</keyword>
<evidence type="ECO:0000256" key="5">
    <source>
        <dbReference type="ARBA" id="ARBA00022853"/>
    </source>
</evidence>
<name>M7TFX3_EUTLA</name>
<dbReference type="InterPro" id="IPR043129">
    <property type="entry name" value="ATPase_NBD"/>
</dbReference>
<dbReference type="EMBL" id="KB706823">
    <property type="protein sequence ID" value="EMR65600.1"/>
    <property type="molecule type" value="Genomic_DNA"/>
</dbReference>
<evidence type="ECO:0000313" key="11">
    <source>
        <dbReference type="Proteomes" id="UP000012174"/>
    </source>
</evidence>